<dbReference type="EMBL" id="JACIFX010000021">
    <property type="protein sequence ID" value="MBB4232963.1"/>
    <property type="molecule type" value="Genomic_DNA"/>
</dbReference>
<name>A0ABR6IYV9_9HYPH</name>
<reference evidence="1 2" key="1">
    <citation type="submission" date="2020-08" db="EMBL/GenBank/DDBJ databases">
        <title>Genomic Encyclopedia of Type Strains, Phase IV (KMG-V): Genome sequencing to study the core and pangenomes of soil and plant-associated prokaryotes.</title>
        <authorList>
            <person name="Whitman W."/>
        </authorList>
    </citation>
    <scope>NUCLEOTIDE SEQUENCE [LARGE SCALE GENOMIC DNA]</scope>
    <source>
        <strain evidence="1 2">SEMIA 4087</strain>
    </source>
</reference>
<dbReference type="Proteomes" id="UP000551353">
    <property type="component" value="Unassembled WGS sequence"/>
</dbReference>
<proteinExistence type="predicted"/>
<organism evidence="1 2">
    <name type="scientific">Rhizobium mongolense</name>
    <dbReference type="NCBI Taxonomy" id="57676"/>
    <lineage>
        <taxon>Bacteria</taxon>
        <taxon>Pseudomonadati</taxon>
        <taxon>Pseudomonadota</taxon>
        <taxon>Alphaproteobacteria</taxon>
        <taxon>Hyphomicrobiales</taxon>
        <taxon>Rhizobiaceae</taxon>
        <taxon>Rhizobium/Agrobacterium group</taxon>
        <taxon>Rhizobium</taxon>
    </lineage>
</organism>
<protein>
    <recommendedName>
        <fullName evidence="3">Transposase</fullName>
    </recommendedName>
</protein>
<evidence type="ECO:0000313" key="2">
    <source>
        <dbReference type="Proteomes" id="UP000551353"/>
    </source>
</evidence>
<evidence type="ECO:0000313" key="1">
    <source>
        <dbReference type="EMBL" id="MBB4232963.1"/>
    </source>
</evidence>
<accession>A0ABR6IYV9</accession>
<comment type="caution">
    <text evidence="1">The sequence shown here is derived from an EMBL/GenBank/DDBJ whole genome shotgun (WGS) entry which is preliminary data.</text>
</comment>
<keyword evidence="2" id="KW-1185">Reference proteome</keyword>
<sequence>MLKHGRPYPGKKSWTMRYLRWLQEQHFDHPAHKIALQEMVEAVRTARERVERLETVIAEFVPN</sequence>
<evidence type="ECO:0008006" key="3">
    <source>
        <dbReference type="Google" id="ProtNLM"/>
    </source>
</evidence>
<gene>
    <name evidence="1" type="ORF">GGD56_006863</name>
</gene>